<dbReference type="EMBL" id="FR720602">
    <property type="protein sequence ID" value="CBZ01181.1"/>
    <property type="molecule type" value="Genomic_DNA"/>
</dbReference>
<reference evidence="1 2" key="1">
    <citation type="journal article" date="2011" name="J. Bacteriol.">
        <title>Genome of Streptococcus oralis strain Uo5.</title>
        <authorList>
            <person name="Reichmann P."/>
            <person name="Nuhn M."/>
            <person name="Denapaite D."/>
            <person name="Bruckner R."/>
            <person name="Henrich B."/>
            <person name="Maurer P."/>
            <person name="Rieger M."/>
            <person name="Klages S."/>
            <person name="Reinhard R."/>
            <person name="Hakenbeck R."/>
        </authorList>
    </citation>
    <scope>NUCLEOTIDE SEQUENCE [LARGE SCALE GENOMIC DNA]</scope>
    <source>
        <strain evidence="1 2">Uo5</strain>
    </source>
</reference>
<dbReference type="Proteomes" id="UP000008131">
    <property type="component" value="Chromosome"/>
</dbReference>
<accession>F2QEW2</accession>
<evidence type="ECO:0000313" key="2">
    <source>
        <dbReference type="Proteomes" id="UP000008131"/>
    </source>
</evidence>
<organism evidence="1 2">
    <name type="scientific">Streptococcus oralis (strain Uo5)</name>
    <dbReference type="NCBI Taxonomy" id="927666"/>
    <lineage>
        <taxon>Bacteria</taxon>
        <taxon>Bacillati</taxon>
        <taxon>Bacillota</taxon>
        <taxon>Bacilli</taxon>
        <taxon>Lactobacillales</taxon>
        <taxon>Streptococcaceae</taxon>
        <taxon>Streptococcus</taxon>
    </lineage>
</organism>
<dbReference type="eggNOG" id="ENOG502ZQ9A">
    <property type="taxonomic scope" value="Bacteria"/>
</dbReference>
<sequence length="81" mass="9530">MAKRKDFSELTRVQIPAALHLMRMGYTYLPRNGKEIAERDPDTNILVSVFKEQFLKLRNVFLDKLAIKEVNDIVLCNWNCF</sequence>
<dbReference type="KEGG" id="sor:SOR_1529"/>
<dbReference type="AlphaFoldDB" id="F2QEW2"/>
<evidence type="ECO:0000313" key="1">
    <source>
        <dbReference type="EMBL" id="CBZ01181.1"/>
    </source>
</evidence>
<proteinExistence type="predicted"/>
<protein>
    <submittedName>
        <fullName evidence="1">Uncharacterized protein</fullName>
    </submittedName>
</protein>
<name>F2QEW2_STROU</name>
<gene>
    <name evidence="1" type="ordered locus">SOR_1529</name>
</gene>
<dbReference type="HOGENOM" id="CLU_2572439_0_0_9"/>